<evidence type="ECO:0000256" key="1">
    <source>
        <dbReference type="SAM" id="Phobius"/>
    </source>
</evidence>
<keyword evidence="1" id="KW-0472">Membrane</keyword>
<organism evidence="2 3">
    <name type="scientific">Scytonema millei VB511283</name>
    <dbReference type="NCBI Taxonomy" id="1245923"/>
    <lineage>
        <taxon>Bacteria</taxon>
        <taxon>Bacillati</taxon>
        <taxon>Cyanobacteriota</taxon>
        <taxon>Cyanophyceae</taxon>
        <taxon>Nostocales</taxon>
        <taxon>Scytonemataceae</taxon>
        <taxon>Scytonema</taxon>
    </lineage>
</organism>
<protein>
    <submittedName>
        <fullName evidence="2">Uncharacterized protein</fullName>
    </submittedName>
</protein>
<comment type="caution">
    <text evidence="2">The sequence shown here is derived from an EMBL/GenBank/DDBJ whole genome shotgun (WGS) entry which is preliminary data.</text>
</comment>
<dbReference type="EMBL" id="JTJC03000002">
    <property type="protein sequence ID" value="NHC34952.1"/>
    <property type="molecule type" value="Genomic_DNA"/>
</dbReference>
<proteinExistence type="predicted"/>
<keyword evidence="1" id="KW-1133">Transmembrane helix</keyword>
<dbReference type="AlphaFoldDB" id="A0A9X5I506"/>
<keyword evidence="3" id="KW-1185">Reference proteome</keyword>
<evidence type="ECO:0000313" key="2">
    <source>
        <dbReference type="EMBL" id="NHC34952.1"/>
    </source>
</evidence>
<sequence>MSELEIFFTFSFISILVVFFITTCSYFLPTLIALYKIFVRQQNRRISSKYVLDDLKFNLANDEEA</sequence>
<evidence type="ECO:0000313" key="3">
    <source>
        <dbReference type="Proteomes" id="UP000031532"/>
    </source>
</evidence>
<accession>A0A9X5I506</accession>
<reference evidence="2 3" key="1">
    <citation type="journal article" date="2015" name="Genome Announc.">
        <title>Draft Genome Sequence of the Terrestrial Cyanobacterium Scytonema millei VB511283, Isolated from Eastern India.</title>
        <authorList>
            <person name="Sen D."/>
            <person name="Chandrababunaidu M.M."/>
            <person name="Singh D."/>
            <person name="Sanghi N."/>
            <person name="Ghorai A."/>
            <person name="Mishra G.P."/>
            <person name="Madduluri M."/>
            <person name="Adhikary S.P."/>
            <person name="Tripathy S."/>
        </authorList>
    </citation>
    <scope>NUCLEOTIDE SEQUENCE [LARGE SCALE GENOMIC DNA]</scope>
    <source>
        <strain evidence="2 3">VB511283</strain>
    </source>
</reference>
<dbReference type="RefSeq" id="WP_039716576.1">
    <property type="nucleotide sequence ID" value="NZ_JTJC03000002.1"/>
</dbReference>
<gene>
    <name evidence="2" type="ORF">QH73_0009810</name>
</gene>
<name>A0A9X5I506_9CYAN</name>
<keyword evidence="1" id="KW-0812">Transmembrane</keyword>
<dbReference type="Proteomes" id="UP000031532">
    <property type="component" value="Unassembled WGS sequence"/>
</dbReference>
<feature type="transmembrane region" description="Helical" evidence="1">
    <location>
        <begin position="6"/>
        <end position="35"/>
    </location>
</feature>